<dbReference type="PANTHER" id="PTHR30469">
    <property type="entry name" value="MULTIDRUG RESISTANCE PROTEIN MDTA"/>
    <property type="match status" value="1"/>
</dbReference>
<name>A0ABM9AGL4_9GAMM</name>
<keyword evidence="6" id="KW-1185">Reference proteome</keyword>
<dbReference type="SUPFAM" id="SSF111369">
    <property type="entry name" value="HlyD-like secretion proteins"/>
    <property type="match status" value="1"/>
</dbReference>
<dbReference type="InterPro" id="IPR058625">
    <property type="entry name" value="MdtA-like_BSH"/>
</dbReference>
<dbReference type="Gene3D" id="2.40.30.170">
    <property type="match status" value="1"/>
</dbReference>
<evidence type="ECO:0000313" key="6">
    <source>
        <dbReference type="Proteomes" id="UP000838100"/>
    </source>
</evidence>
<evidence type="ECO:0000256" key="2">
    <source>
        <dbReference type="SAM" id="MobiDB-lite"/>
    </source>
</evidence>
<evidence type="ECO:0000259" key="4">
    <source>
        <dbReference type="Pfam" id="PF25954"/>
    </source>
</evidence>
<dbReference type="InterPro" id="IPR058792">
    <property type="entry name" value="Beta-barrel_RND_2"/>
</dbReference>
<dbReference type="PANTHER" id="PTHR30469:SF33">
    <property type="entry name" value="SLR1207 PROTEIN"/>
    <property type="match status" value="1"/>
</dbReference>
<accession>A0ABM9AGL4</accession>
<dbReference type="EMBL" id="CAKLPX010000003">
    <property type="protein sequence ID" value="CAH0992352.1"/>
    <property type="molecule type" value="Genomic_DNA"/>
</dbReference>
<comment type="similarity">
    <text evidence="1">Belongs to the membrane fusion protein (MFP) (TC 8.A.1) family.</text>
</comment>
<dbReference type="Pfam" id="PF25954">
    <property type="entry name" value="Beta-barrel_RND_2"/>
    <property type="match status" value="1"/>
</dbReference>
<reference evidence="5" key="1">
    <citation type="submission" date="2021-12" db="EMBL/GenBank/DDBJ databases">
        <authorList>
            <person name="Rodrigo-Torres L."/>
            <person name="Arahal R. D."/>
            <person name="Lucena T."/>
        </authorList>
    </citation>
    <scope>NUCLEOTIDE SEQUENCE</scope>
    <source>
        <strain evidence="5">CECT 8267</strain>
    </source>
</reference>
<sequence>MIYVALLTMFNIVVASIEALFYYLPPYGKQAVYCSRSDNSGYLMNNKYTALFLSLSLWLLGGCDSHEPAVENPAQQLLTVETVILQPQSWQANFDSYGYLESTEEVTISVDFSGTAREVNFKEGQAIKAGQVLIRLDDRKQQFRYNKALANVESAQSQVEQASATFRRHRDLVATGALSQEQFKDSETHFERSTAALQESRAALALSQQELRDTVIISPVDGLVADRNVEPGQTVLPGDQLAVAHVTDTLRMVTFITQREVNLLHIGEQAVMTTPGVAGREYQARIESIGSSADPATGNFTVKLTVNNSDHKLKSGMSAKVRLTGLRRENMILVPNEALVDRNRRRVVYRVENGTAIEVEPVLAIPGQVTTPVLAGINPGDQIIVSPLELIRHGKSIDAPIPAEKNTGEITVESFPDEAADSTEQSNTSTEG</sequence>
<dbReference type="Proteomes" id="UP000838100">
    <property type="component" value="Unassembled WGS sequence"/>
</dbReference>
<dbReference type="Gene3D" id="2.40.420.20">
    <property type="match status" value="1"/>
</dbReference>
<organism evidence="5 6">
    <name type="scientific">Sinobacterium norvegicum</name>
    <dbReference type="NCBI Taxonomy" id="1641715"/>
    <lineage>
        <taxon>Bacteria</taxon>
        <taxon>Pseudomonadati</taxon>
        <taxon>Pseudomonadota</taxon>
        <taxon>Gammaproteobacteria</taxon>
        <taxon>Cellvibrionales</taxon>
        <taxon>Spongiibacteraceae</taxon>
        <taxon>Sinobacterium</taxon>
    </lineage>
</organism>
<evidence type="ECO:0000256" key="1">
    <source>
        <dbReference type="ARBA" id="ARBA00009477"/>
    </source>
</evidence>
<proteinExistence type="inferred from homology"/>
<evidence type="ECO:0000259" key="3">
    <source>
        <dbReference type="Pfam" id="PF25917"/>
    </source>
</evidence>
<dbReference type="Gene3D" id="2.40.50.100">
    <property type="match status" value="1"/>
</dbReference>
<dbReference type="InterPro" id="IPR006143">
    <property type="entry name" value="RND_pump_MFP"/>
</dbReference>
<feature type="region of interest" description="Disordered" evidence="2">
    <location>
        <begin position="399"/>
        <end position="432"/>
    </location>
</feature>
<evidence type="ECO:0000313" key="5">
    <source>
        <dbReference type="EMBL" id="CAH0992352.1"/>
    </source>
</evidence>
<dbReference type="Pfam" id="PF25917">
    <property type="entry name" value="BSH_RND"/>
    <property type="match status" value="1"/>
</dbReference>
<feature type="domain" description="CusB-like beta-barrel" evidence="4">
    <location>
        <begin position="257"/>
        <end position="325"/>
    </location>
</feature>
<comment type="caution">
    <text evidence="5">The sequence shown here is derived from an EMBL/GenBank/DDBJ whole genome shotgun (WGS) entry which is preliminary data.</text>
</comment>
<feature type="compositionally biased region" description="Polar residues" evidence="2">
    <location>
        <begin position="422"/>
        <end position="432"/>
    </location>
</feature>
<dbReference type="Gene3D" id="1.10.287.470">
    <property type="entry name" value="Helix hairpin bin"/>
    <property type="match status" value="1"/>
</dbReference>
<feature type="domain" description="Multidrug resistance protein MdtA-like barrel-sandwich hybrid" evidence="3">
    <location>
        <begin position="105"/>
        <end position="245"/>
    </location>
</feature>
<protein>
    <submittedName>
        <fullName evidence="5">Multidrug resistance protein MexA</fullName>
    </submittedName>
</protein>
<gene>
    <name evidence="5" type="primary">mexA</name>
    <name evidence="5" type="ORF">SIN8267_02471</name>
</gene>
<dbReference type="NCBIfam" id="TIGR01730">
    <property type="entry name" value="RND_mfp"/>
    <property type="match status" value="1"/>
</dbReference>